<feature type="compositionally biased region" description="Low complexity" evidence="1">
    <location>
        <begin position="119"/>
        <end position="134"/>
    </location>
</feature>
<feature type="compositionally biased region" description="Basic and acidic residues" evidence="1">
    <location>
        <begin position="136"/>
        <end position="148"/>
    </location>
</feature>
<sequence>MESTCPGNAALDRPRRDRRTKVHWSGWGQGSLEGTVSCRGRLASRQGALRPLSVQKVLQSEFLEQPEAACFLWEGAASSISWNFVKQQWRAKRRGPSSHSHPLCLPATPGKEGAGSPGIPGADGEAAEGGMASGHQEQEAARRRRREKEEAARRERLEELQRRRRLLDAAFDAYLGEIRAVLNEVSAAGVGGALEGRDQERRAWSPWPAQV</sequence>
<dbReference type="RefSeq" id="XP_021106531.1">
    <property type="nucleotide sequence ID" value="XM_021250872.1"/>
</dbReference>
<keyword evidence="2" id="KW-1185">Reference proteome</keyword>
<evidence type="ECO:0000256" key="1">
    <source>
        <dbReference type="SAM" id="MobiDB-lite"/>
    </source>
</evidence>
<feature type="region of interest" description="Disordered" evidence="1">
    <location>
        <begin position="93"/>
        <end position="148"/>
    </location>
</feature>
<dbReference type="AlphaFoldDB" id="A0AAX6SB03"/>
<protein>
    <submittedName>
        <fullName evidence="3">Uncharacterized protein LOC110347258 isoform X1</fullName>
    </submittedName>
</protein>
<dbReference type="Proteomes" id="UP000694906">
    <property type="component" value="Unplaced"/>
</dbReference>
<gene>
    <name evidence="3" type="primary">LOC110347258</name>
</gene>
<evidence type="ECO:0000313" key="3">
    <source>
        <dbReference type="RefSeq" id="XP_021106531.1"/>
    </source>
</evidence>
<organism evidence="2 3">
    <name type="scientific">Heterocephalus glaber</name>
    <name type="common">Naked mole rat</name>
    <dbReference type="NCBI Taxonomy" id="10181"/>
    <lineage>
        <taxon>Eukaryota</taxon>
        <taxon>Metazoa</taxon>
        <taxon>Chordata</taxon>
        <taxon>Craniata</taxon>
        <taxon>Vertebrata</taxon>
        <taxon>Euteleostomi</taxon>
        <taxon>Mammalia</taxon>
        <taxon>Eutheria</taxon>
        <taxon>Euarchontoglires</taxon>
        <taxon>Glires</taxon>
        <taxon>Rodentia</taxon>
        <taxon>Hystricomorpha</taxon>
        <taxon>Bathyergidae</taxon>
        <taxon>Heterocephalus</taxon>
    </lineage>
</organism>
<accession>A0AAX6SB03</accession>
<feature type="region of interest" description="Disordered" evidence="1">
    <location>
        <begin position="188"/>
        <end position="211"/>
    </location>
</feature>
<proteinExistence type="predicted"/>
<name>A0AAX6SB03_HETGA</name>
<reference evidence="3" key="1">
    <citation type="submission" date="2025-08" db="UniProtKB">
        <authorList>
            <consortium name="RefSeq"/>
        </authorList>
    </citation>
    <scope>IDENTIFICATION</scope>
</reference>
<feature type="region of interest" description="Disordered" evidence="1">
    <location>
        <begin position="1"/>
        <end position="21"/>
    </location>
</feature>
<evidence type="ECO:0000313" key="2">
    <source>
        <dbReference type="Proteomes" id="UP000694906"/>
    </source>
</evidence>
<dbReference type="GeneID" id="110347258"/>